<accession>A0A916J8M1</accession>
<sequence length="35" mass="3911">MRSLLGILRDIIQRILFYNFAVTTAAGESDNGIKI</sequence>
<comment type="caution">
    <text evidence="1">The sequence shown here is derived from an EMBL/GenBank/DDBJ whole genome shotgun (WGS) entry which is preliminary data.</text>
</comment>
<keyword evidence="2" id="KW-1185">Reference proteome</keyword>
<organism evidence="1 2">
    <name type="scientific">Dyadobacter helix</name>
    <dbReference type="NCBI Taxonomy" id="2822344"/>
    <lineage>
        <taxon>Bacteria</taxon>
        <taxon>Pseudomonadati</taxon>
        <taxon>Bacteroidota</taxon>
        <taxon>Cytophagia</taxon>
        <taxon>Cytophagales</taxon>
        <taxon>Spirosomataceae</taxon>
        <taxon>Dyadobacter</taxon>
    </lineage>
</organism>
<dbReference type="AlphaFoldDB" id="A0A916J8M1"/>
<reference evidence="1" key="1">
    <citation type="submission" date="2021-04" db="EMBL/GenBank/DDBJ databases">
        <authorList>
            <person name="Rodrigo-Torres L."/>
            <person name="Arahal R. D."/>
            <person name="Lucena T."/>
        </authorList>
    </citation>
    <scope>NUCLEOTIDE SEQUENCE</scope>
    <source>
        <strain evidence="1">CECT 9275</strain>
    </source>
</reference>
<proteinExistence type="predicted"/>
<evidence type="ECO:0000313" key="2">
    <source>
        <dbReference type="Proteomes" id="UP000680038"/>
    </source>
</evidence>
<name>A0A916J8M1_9BACT</name>
<evidence type="ECO:0000313" key="1">
    <source>
        <dbReference type="EMBL" id="CAG4988243.1"/>
    </source>
</evidence>
<dbReference type="Proteomes" id="UP000680038">
    <property type="component" value="Unassembled WGS sequence"/>
</dbReference>
<dbReference type="EMBL" id="CAJRAF010000001">
    <property type="protein sequence ID" value="CAG4988243.1"/>
    <property type="molecule type" value="Genomic_DNA"/>
</dbReference>
<gene>
    <name evidence="1" type="ORF">DYBT9275_00035</name>
</gene>
<protein>
    <submittedName>
        <fullName evidence="1">Uncharacterized protein</fullName>
    </submittedName>
</protein>